<sequence>MFKEKRLELIINYVNKHGYATNESISNELKIPFTTLRRDLNELHKENYLVKVHGGAKVVKEKSILEENLTEKMSSNIEAKKNIAEKALHCIKQNESVFLDAGSTTYFLAKIIKKELNNKIYTNSILNAQILANNGVEDINLLPGKLKLKTNAIVGVETINSLKKYYFDVAFIGTNAIDSEYNFYTTDEDEAEVKRIVIKNSNLAFALADKSKLKSKSFVKYGDKTQLALINEEE</sequence>
<dbReference type="RefSeq" id="WP_075058119.1">
    <property type="nucleotide sequence ID" value="NZ_CP012357.1"/>
</dbReference>
<dbReference type="InterPro" id="IPR050313">
    <property type="entry name" value="Carb_Metab_HTH_regulators"/>
</dbReference>
<dbReference type="PRINTS" id="PR00037">
    <property type="entry name" value="HTHLACR"/>
</dbReference>
<dbReference type="SMART" id="SM01134">
    <property type="entry name" value="DeoRC"/>
    <property type="match status" value="1"/>
</dbReference>
<dbReference type="GO" id="GO:0003700">
    <property type="term" value="F:DNA-binding transcription factor activity"/>
    <property type="evidence" value="ECO:0007669"/>
    <property type="project" value="InterPro"/>
</dbReference>
<dbReference type="PANTHER" id="PTHR30363">
    <property type="entry name" value="HTH-TYPE TRANSCRIPTIONAL REGULATOR SRLR-RELATED"/>
    <property type="match status" value="1"/>
</dbReference>
<gene>
    <name evidence="4" type="primary">fruR</name>
    <name evidence="4" type="ORF">SLITO_v1c03720</name>
</gene>
<dbReference type="Gene3D" id="3.40.50.1360">
    <property type="match status" value="1"/>
</dbReference>
<accession>A0A0K1W119</accession>
<evidence type="ECO:0000259" key="3">
    <source>
        <dbReference type="PROSITE" id="PS51000"/>
    </source>
</evidence>
<dbReference type="PROSITE" id="PS51000">
    <property type="entry name" value="HTH_DEOR_2"/>
    <property type="match status" value="1"/>
</dbReference>
<dbReference type="InterPro" id="IPR001034">
    <property type="entry name" value="DeoR_HTH"/>
</dbReference>
<evidence type="ECO:0000256" key="1">
    <source>
        <dbReference type="ARBA" id="ARBA00023015"/>
    </source>
</evidence>
<dbReference type="AlphaFoldDB" id="A0A0K1W119"/>
<dbReference type="KEGG" id="sll:SLITO_v1c03720"/>
<proteinExistence type="predicted"/>
<dbReference type="PANTHER" id="PTHR30363:SF56">
    <property type="entry name" value="TRANSCRIPTIONAL REGULATOR, DEOR FAMILY"/>
    <property type="match status" value="1"/>
</dbReference>
<dbReference type="Proteomes" id="UP000067476">
    <property type="component" value="Chromosome"/>
</dbReference>
<keyword evidence="1" id="KW-0805">Transcription regulation</keyword>
<feature type="domain" description="HTH deoR-type" evidence="3">
    <location>
        <begin position="3"/>
        <end position="58"/>
    </location>
</feature>
<evidence type="ECO:0000313" key="4">
    <source>
        <dbReference type="EMBL" id="AKX34025.1"/>
    </source>
</evidence>
<evidence type="ECO:0000313" key="5">
    <source>
        <dbReference type="Proteomes" id="UP000067476"/>
    </source>
</evidence>
<dbReference type="SUPFAM" id="SSF46785">
    <property type="entry name" value="Winged helix' DNA-binding domain"/>
    <property type="match status" value="1"/>
</dbReference>
<organism evidence="4 5">
    <name type="scientific">Spiroplasma litorale</name>
    <dbReference type="NCBI Taxonomy" id="216942"/>
    <lineage>
        <taxon>Bacteria</taxon>
        <taxon>Bacillati</taxon>
        <taxon>Mycoplasmatota</taxon>
        <taxon>Mollicutes</taxon>
        <taxon>Entomoplasmatales</taxon>
        <taxon>Spiroplasmataceae</taxon>
        <taxon>Spiroplasma</taxon>
    </lineage>
</organism>
<dbReference type="InterPro" id="IPR014036">
    <property type="entry name" value="DeoR-like_C"/>
</dbReference>
<dbReference type="Pfam" id="PF00455">
    <property type="entry name" value="DeoRC"/>
    <property type="match status" value="1"/>
</dbReference>
<dbReference type="SMART" id="SM00420">
    <property type="entry name" value="HTH_DEOR"/>
    <property type="match status" value="1"/>
</dbReference>
<keyword evidence="5" id="KW-1185">Reference proteome</keyword>
<dbReference type="STRING" id="216942.SLITO_v1c03720"/>
<dbReference type="InterPro" id="IPR037171">
    <property type="entry name" value="NagB/RpiA_transferase-like"/>
</dbReference>
<name>A0A0K1W119_9MOLU</name>
<keyword evidence="2" id="KW-0804">Transcription</keyword>
<dbReference type="EMBL" id="CP012357">
    <property type="protein sequence ID" value="AKX34025.1"/>
    <property type="molecule type" value="Genomic_DNA"/>
</dbReference>
<protein>
    <submittedName>
        <fullName evidence="4">DeoR family transcriptional regulator</fullName>
    </submittedName>
</protein>
<dbReference type="OrthoDB" id="9797223at2"/>
<evidence type="ECO:0000256" key="2">
    <source>
        <dbReference type="ARBA" id="ARBA00023163"/>
    </source>
</evidence>
<dbReference type="InterPro" id="IPR036390">
    <property type="entry name" value="WH_DNA-bd_sf"/>
</dbReference>
<reference evidence="4 5" key="1">
    <citation type="journal article" date="2015" name="Genome Announc.">
        <title>Complete Genome Sequence of Spiroplasma litorale TN-1T (DSM 21781), a Bacterium Isolated from a Green-Eyed Horsefly (Tabanus nigrovittatus).</title>
        <authorList>
            <person name="Lo W.S."/>
            <person name="Lai Y.C."/>
            <person name="Lien Y.W."/>
            <person name="Wang T.H."/>
            <person name="Kuo C.H."/>
        </authorList>
    </citation>
    <scope>NUCLEOTIDE SEQUENCE [LARGE SCALE GENOMIC DNA]</scope>
    <source>
        <strain evidence="4 5">TN-1</strain>
    </source>
</reference>
<dbReference type="PATRIC" id="fig|216942.3.peg.375"/>
<dbReference type="Pfam" id="PF08220">
    <property type="entry name" value="HTH_DeoR"/>
    <property type="match status" value="1"/>
</dbReference>
<dbReference type="SUPFAM" id="SSF100950">
    <property type="entry name" value="NagB/RpiA/CoA transferase-like"/>
    <property type="match status" value="1"/>
</dbReference>